<dbReference type="PROSITE" id="PS51192">
    <property type="entry name" value="HELICASE_ATP_BIND_1"/>
    <property type="match status" value="1"/>
</dbReference>
<comment type="caution">
    <text evidence="18">The sequence shown here is derived from an EMBL/GenBank/DDBJ whole genome shotgun (WGS) entry which is preliminary data.</text>
</comment>
<keyword evidence="6 15" id="KW-0347">Helicase</keyword>
<evidence type="ECO:0000256" key="15">
    <source>
        <dbReference type="RuleBase" id="RU363016"/>
    </source>
</evidence>
<comment type="function">
    <text evidence="15">Plays a critical role in recombination and DNA repair. Helps process Holliday junction intermediates to mature products by catalyzing branch migration. Has replication fork regression activity, unwinds stalled or blocked replication forks to make a HJ that can be resolved. Has a DNA unwinding activity characteristic of a DNA helicase with 3'-5' polarity.</text>
</comment>
<evidence type="ECO:0000256" key="9">
    <source>
        <dbReference type="ARBA" id="ARBA00023172"/>
    </source>
</evidence>
<evidence type="ECO:0000256" key="4">
    <source>
        <dbReference type="ARBA" id="ARBA00022763"/>
    </source>
</evidence>
<evidence type="ECO:0000313" key="18">
    <source>
        <dbReference type="EMBL" id="MCL6269740.1"/>
    </source>
</evidence>
<dbReference type="InterPro" id="IPR027417">
    <property type="entry name" value="P-loop_NTPase"/>
</dbReference>
<evidence type="ECO:0000256" key="13">
    <source>
        <dbReference type="ARBA" id="ARBA00034808"/>
    </source>
</evidence>
<comment type="catalytic activity">
    <reaction evidence="12 15">
        <text>Couples ATP hydrolysis with the unwinding of duplex DNA by translocating in the 3'-5' direction.</text>
        <dbReference type="EC" id="5.6.2.4"/>
    </reaction>
</comment>
<evidence type="ECO:0000256" key="11">
    <source>
        <dbReference type="ARBA" id="ARBA00023235"/>
    </source>
</evidence>
<gene>
    <name evidence="18" type="primary">recG</name>
    <name evidence="18" type="ORF">M3P05_07280</name>
</gene>
<keyword evidence="4 15" id="KW-0227">DNA damage</keyword>
<dbReference type="SUPFAM" id="SSF50249">
    <property type="entry name" value="Nucleic acid-binding proteins"/>
    <property type="match status" value="1"/>
</dbReference>
<dbReference type="Pfam" id="PF00271">
    <property type="entry name" value="Helicase_C"/>
    <property type="match status" value="1"/>
</dbReference>
<dbReference type="SUPFAM" id="SSF52540">
    <property type="entry name" value="P-loop containing nucleoside triphosphate hydrolases"/>
    <property type="match status" value="2"/>
</dbReference>
<evidence type="ECO:0000256" key="3">
    <source>
        <dbReference type="ARBA" id="ARBA00022741"/>
    </source>
</evidence>
<dbReference type="SMART" id="SM00487">
    <property type="entry name" value="DEXDc"/>
    <property type="match status" value="1"/>
</dbReference>
<evidence type="ECO:0000256" key="8">
    <source>
        <dbReference type="ARBA" id="ARBA00023125"/>
    </source>
</evidence>
<dbReference type="EMBL" id="JAMFLX010000007">
    <property type="protein sequence ID" value="MCL6269740.1"/>
    <property type="molecule type" value="Genomic_DNA"/>
</dbReference>
<dbReference type="InterPro" id="IPR047112">
    <property type="entry name" value="RecG/Mfd"/>
</dbReference>
<dbReference type="RefSeq" id="WP_249698821.1">
    <property type="nucleotide sequence ID" value="NZ_JAMFLX010000007.1"/>
</dbReference>
<evidence type="ECO:0000256" key="1">
    <source>
        <dbReference type="ARBA" id="ARBA00007504"/>
    </source>
</evidence>
<keyword evidence="8" id="KW-0238">DNA-binding</keyword>
<evidence type="ECO:0000256" key="2">
    <source>
        <dbReference type="ARBA" id="ARBA00017846"/>
    </source>
</evidence>
<evidence type="ECO:0000259" key="17">
    <source>
        <dbReference type="PROSITE" id="PS51194"/>
    </source>
</evidence>
<evidence type="ECO:0000256" key="6">
    <source>
        <dbReference type="ARBA" id="ARBA00022806"/>
    </source>
</evidence>
<dbReference type="InterPro" id="IPR045562">
    <property type="entry name" value="RecG_dom3_C"/>
</dbReference>
<dbReference type="InterPro" id="IPR011545">
    <property type="entry name" value="DEAD/DEAH_box_helicase_dom"/>
</dbReference>
<dbReference type="SMART" id="SM00490">
    <property type="entry name" value="HELICc"/>
    <property type="match status" value="1"/>
</dbReference>
<dbReference type="Gene3D" id="2.40.50.140">
    <property type="entry name" value="Nucleic acid-binding proteins"/>
    <property type="match status" value="1"/>
</dbReference>
<dbReference type="Pfam" id="PF00270">
    <property type="entry name" value="DEAD"/>
    <property type="match status" value="1"/>
</dbReference>
<evidence type="ECO:0000259" key="16">
    <source>
        <dbReference type="PROSITE" id="PS51192"/>
    </source>
</evidence>
<dbReference type="CDD" id="cd17992">
    <property type="entry name" value="DEXHc_RecG"/>
    <property type="match status" value="1"/>
</dbReference>
<accession>A0ABT0PEK0</accession>
<dbReference type="PROSITE" id="PS51194">
    <property type="entry name" value="HELICASE_CTER"/>
    <property type="match status" value="1"/>
</dbReference>
<dbReference type="InterPro" id="IPR004609">
    <property type="entry name" value="ATP-dep_DNA_helicase_RecG"/>
</dbReference>
<dbReference type="NCBIfam" id="NF008165">
    <property type="entry name" value="PRK10917.1-3"/>
    <property type="match status" value="1"/>
</dbReference>
<evidence type="ECO:0000256" key="12">
    <source>
        <dbReference type="ARBA" id="ARBA00034617"/>
    </source>
</evidence>
<dbReference type="PANTHER" id="PTHR47964:SF1">
    <property type="entry name" value="ATP-DEPENDENT DNA HELICASE HOMOLOG RECG, CHLOROPLASTIC"/>
    <property type="match status" value="1"/>
</dbReference>
<dbReference type="NCBIfam" id="NF008168">
    <property type="entry name" value="PRK10917.2-2"/>
    <property type="match status" value="1"/>
</dbReference>
<sequence length="694" mass="76783">MSKSLHEVPVTTLKGVGAALATKLDKIGISNLQDLLFHLPLRYQDRTRITPLGMLQFGMDAVIEGTIAASDIVMGRRRSLVCRVQDGTGTVTLRFFHFSAAQKNSLKKGSTIRCFGEPRRGAHGLELYHPEYRIVSDSSAAPVEETLTPIYPATEGLTQPRLRSLCEQALKFIDNPDALQEWLPASVRDQHSLWPLTEAVRFLHKPPPDAELATIAEGVHPAQQRLAFEELLAHNLSLQQIRQRVRLQTGMALPGTNQLVDKFLGNLPFQLTGAQQRVFKDIHSDLSQPTPMMRLVQGDVGSGKTVVAALAALQTVESKHQAALMAPTEILAEQHYNNFSNWLKPLGITVAWLTGKTKGKKREQQLELIRTGEAEVVVGTHALFQDEVEFRHLALAIIDEQHRFGVHQRLALREKGRKIGAMPHQLIMTATPIPRTLAMSAYADLDCSVIDELPPGRTPVNTIVIGDDRRNQVIERVRAACKEGRQAYWVCTLIEESEALQCQAAEVTAAELTEALPDLSIGLIHGRMKPAEKVEVMNAFKEGHLHLLVATTVIEVGVDVPNASLMIIENPERLGLAQLHQLRGRVGRGSVASHCVLMYHPPLSQQGRERLQVMRESSDGFVIAEKDLELRGPGEVLGTRQTGLVSFRVADLERDKALLDTIKIAAEHLITIAPTHVQPLIDRWLPQGDQYADA</sequence>
<dbReference type="InterPro" id="IPR014001">
    <property type="entry name" value="Helicase_ATP-bd"/>
</dbReference>
<evidence type="ECO:0000256" key="5">
    <source>
        <dbReference type="ARBA" id="ARBA00022801"/>
    </source>
</evidence>
<dbReference type="Pfam" id="PF19833">
    <property type="entry name" value="RecG_dom3_C"/>
    <property type="match status" value="1"/>
</dbReference>
<dbReference type="Gene3D" id="3.40.50.300">
    <property type="entry name" value="P-loop containing nucleotide triphosphate hydrolases"/>
    <property type="match status" value="2"/>
</dbReference>
<dbReference type="NCBIfam" id="NF008166">
    <property type="entry name" value="PRK10917.1-4"/>
    <property type="match status" value="1"/>
</dbReference>
<feature type="domain" description="Helicase ATP-binding" evidence="16">
    <location>
        <begin position="285"/>
        <end position="450"/>
    </location>
</feature>
<dbReference type="CDD" id="cd04488">
    <property type="entry name" value="RecG_wedge_OBF"/>
    <property type="match status" value="1"/>
</dbReference>
<comment type="similarity">
    <text evidence="1 15">Belongs to the helicase family. RecG subfamily.</text>
</comment>
<keyword evidence="10 15" id="KW-0234">DNA repair</keyword>
<dbReference type="PANTHER" id="PTHR47964">
    <property type="entry name" value="ATP-DEPENDENT DNA HELICASE HOMOLOG RECG, CHLOROPLASTIC"/>
    <property type="match status" value="1"/>
</dbReference>
<keyword evidence="9 15" id="KW-0233">DNA recombination</keyword>
<dbReference type="GO" id="GO:0003678">
    <property type="term" value="F:DNA helicase activity"/>
    <property type="evidence" value="ECO:0007669"/>
    <property type="project" value="UniProtKB-EC"/>
</dbReference>
<evidence type="ECO:0000313" key="19">
    <source>
        <dbReference type="Proteomes" id="UP001203338"/>
    </source>
</evidence>
<dbReference type="InterPro" id="IPR001650">
    <property type="entry name" value="Helicase_C-like"/>
</dbReference>
<comment type="catalytic activity">
    <reaction evidence="14 15">
        <text>ATP + H2O = ADP + phosphate + H(+)</text>
        <dbReference type="Rhea" id="RHEA:13065"/>
        <dbReference type="ChEBI" id="CHEBI:15377"/>
        <dbReference type="ChEBI" id="CHEBI:15378"/>
        <dbReference type="ChEBI" id="CHEBI:30616"/>
        <dbReference type="ChEBI" id="CHEBI:43474"/>
        <dbReference type="ChEBI" id="CHEBI:456216"/>
        <dbReference type="EC" id="5.6.2.4"/>
    </reaction>
</comment>
<dbReference type="NCBIfam" id="NF008163">
    <property type="entry name" value="PRK10917.1-1"/>
    <property type="match status" value="1"/>
</dbReference>
<feature type="domain" description="Helicase C-terminal" evidence="17">
    <location>
        <begin position="483"/>
        <end position="629"/>
    </location>
</feature>
<dbReference type="NCBIfam" id="TIGR00643">
    <property type="entry name" value="recG"/>
    <property type="match status" value="1"/>
</dbReference>
<keyword evidence="19" id="KW-1185">Reference proteome</keyword>
<dbReference type="InterPro" id="IPR033454">
    <property type="entry name" value="RecG_wedge"/>
</dbReference>
<dbReference type="CDD" id="cd18811">
    <property type="entry name" value="SF2_C_RecG"/>
    <property type="match status" value="1"/>
</dbReference>
<keyword evidence="7 15" id="KW-0067">ATP-binding</keyword>
<evidence type="ECO:0000256" key="7">
    <source>
        <dbReference type="ARBA" id="ARBA00022840"/>
    </source>
</evidence>
<protein>
    <recommendedName>
        <fullName evidence="2 15">ATP-dependent DNA helicase RecG</fullName>
        <ecNumber evidence="13 15">5.6.2.4</ecNumber>
    </recommendedName>
</protein>
<dbReference type="Proteomes" id="UP001203338">
    <property type="component" value="Unassembled WGS sequence"/>
</dbReference>
<keyword evidence="3 15" id="KW-0547">Nucleotide-binding</keyword>
<keyword evidence="11" id="KW-0413">Isomerase</keyword>
<dbReference type="EC" id="5.6.2.4" evidence="13 15"/>
<name>A0ABT0PEK0_9GAMM</name>
<proteinExistence type="inferred from homology"/>
<reference evidence="18 19" key="1">
    <citation type="submission" date="2022-05" db="EMBL/GenBank/DDBJ databases">
        <authorList>
            <person name="Park J.-S."/>
        </authorList>
    </citation>
    <scope>NUCLEOTIDE SEQUENCE [LARGE SCALE GENOMIC DNA]</scope>
    <source>
        <strain evidence="18 19">2012CJ34-2</strain>
    </source>
</reference>
<evidence type="ECO:0000256" key="10">
    <source>
        <dbReference type="ARBA" id="ARBA00023204"/>
    </source>
</evidence>
<keyword evidence="5 15" id="KW-0378">Hydrolase</keyword>
<dbReference type="GO" id="GO:0016787">
    <property type="term" value="F:hydrolase activity"/>
    <property type="evidence" value="ECO:0007669"/>
    <property type="project" value="UniProtKB-KW"/>
</dbReference>
<evidence type="ECO:0000256" key="14">
    <source>
        <dbReference type="ARBA" id="ARBA00048988"/>
    </source>
</evidence>
<dbReference type="Pfam" id="PF17191">
    <property type="entry name" value="RecG_wedge"/>
    <property type="match status" value="1"/>
</dbReference>
<dbReference type="InterPro" id="IPR012340">
    <property type="entry name" value="NA-bd_OB-fold"/>
</dbReference>
<organism evidence="18 19">
    <name type="scientific">Parendozoicomonas callyspongiae</name>
    <dbReference type="NCBI Taxonomy" id="2942213"/>
    <lineage>
        <taxon>Bacteria</taxon>
        <taxon>Pseudomonadati</taxon>
        <taxon>Pseudomonadota</taxon>
        <taxon>Gammaproteobacteria</taxon>
        <taxon>Oceanospirillales</taxon>
        <taxon>Endozoicomonadaceae</taxon>
        <taxon>Parendozoicomonas</taxon>
    </lineage>
</organism>